<dbReference type="InterPro" id="IPR006905">
    <property type="entry name" value="Flavin_halogenase"/>
</dbReference>
<keyword evidence="2" id="KW-0285">Flavoprotein</keyword>
<dbReference type="PROSITE" id="PS51257">
    <property type="entry name" value="PROKAR_LIPOPROTEIN"/>
    <property type="match status" value="1"/>
</dbReference>
<dbReference type="GO" id="GO:0000166">
    <property type="term" value="F:nucleotide binding"/>
    <property type="evidence" value="ECO:0007669"/>
    <property type="project" value="UniProtKB-KW"/>
</dbReference>
<dbReference type="SUPFAM" id="SSF51905">
    <property type="entry name" value="FAD/NAD(P)-binding domain"/>
    <property type="match status" value="1"/>
</dbReference>
<dbReference type="Gene3D" id="3.50.50.60">
    <property type="entry name" value="FAD/NAD(P)-binding domain"/>
    <property type="match status" value="1"/>
</dbReference>
<evidence type="ECO:0000313" key="4">
    <source>
        <dbReference type="Proteomes" id="UP000306147"/>
    </source>
</evidence>
<feature type="binding site" evidence="2">
    <location>
        <position position="338"/>
    </location>
    <ligand>
        <name>L-tryptophan</name>
        <dbReference type="ChEBI" id="CHEBI:57912"/>
    </ligand>
</feature>
<sequence>MQRIVILGGGTAGWMAAACLARTLGTSRQTITLIESEEIGTVGVGEATIPLIETFHQILGINSIDVLRASEATFKLGIEFVDWRKKGHRYLHPFGPIGADLNGAGFLQHWLRHRADGGESDLLVYNLESQAAMAGRFGMAQLRAPGDRQLHFAYHFDASLYAAMLRRYSERLGVERVEGMVGHVQRDGATGDVTALALKDGREVAGDFFLDCSGFRGVLIEQTLGAGYDDWSHWLPCNRAVAVQSGRLPELSPYTRSTALDAGWQWQIPLQHRTGNGHVFCDAFISEDQATDAVLARLDTPAITDPRMLRFVTGRRRKSWDHNVVALGLAGGFVEPLESTSIYMVQSALAKLLTLFPRGDRVNPLAADQFNASMATEWERVRDFIVAHYKVTERDDTPFWAHCRNMPIPDSLTERLALFEEEGLFVEQPHDLFKEGSWAAVLIGQGILPRRHHPIADVAPRAALEEQLGSMRAAITARLAELPSHAAYVDLCMGRAAA</sequence>
<feature type="binding site" evidence="2">
    <location>
        <position position="181"/>
    </location>
    <ligand>
        <name>FAD</name>
        <dbReference type="ChEBI" id="CHEBI:57692"/>
    </ligand>
</feature>
<feature type="binding site" evidence="2">
    <location>
        <position position="75"/>
    </location>
    <ligand>
        <name>7-chloro-L-tryptophan</name>
        <dbReference type="ChEBI" id="CHEBI:58713"/>
    </ligand>
</feature>
<comment type="caution">
    <text evidence="3">The sequence shown here is derived from an EMBL/GenBank/DDBJ whole genome shotgun (WGS) entry which is preliminary data.</text>
</comment>
<reference evidence="3 4" key="1">
    <citation type="submission" date="2019-04" db="EMBL/GenBank/DDBJ databases">
        <title>Sphingomonas psychrotolerans sp. nov., isolated from soil in the Tianshan Mountains, Xinjiang, China.</title>
        <authorList>
            <person name="Luo Y."/>
            <person name="Sheng H."/>
        </authorList>
    </citation>
    <scope>NUCLEOTIDE SEQUENCE [LARGE SCALE GENOMIC DNA]</scope>
    <source>
        <strain evidence="3 4">ZFGT-11</strain>
    </source>
</reference>
<name>A0A4S1X8X1_9SPHN</name>
<accession>A0A4S1X8X1</accession>
<dbReference type="Proteomes" id="UP000306147">
    <property type="component" value="Unassembled WGS sequence"/>
</dbReference>
<proteinExistence type="predicted"/>
<organism evidence="3 4">
    <name type="scientific">Sphingomonas gei</name>
    <dbReference type="NCBI Taxonomy" id="1395960"/>
    <lineage>
        <taxon>Bacteria</taxon>
        <taxon>Pseudomonadati</taxon>
        <taxon>Pseudomonadota</taxon>
        <taxon>Alphaproteobacteria</taxon>
        <taxon>Sphingomonadales</taxon>
        <taxon>Sphingomonadaceae</taxon>
        <taxon>Sphingomonas</taxon>
    </lineage>
</organism>
<dbReference type="InterPro" id="IPR036188">
    <property type="entry name" value="FAD/NAD-bd_sf"/>
</dbReference>
<dbReference type="InterPro" id="IPR033856">
    <property type="entry name" value="Trp_halogen"/>
</dbReference>
<feature type="binding site" evidence="2">
    <location>
        <position position="329"/>
    </location>
    <ligand>
        <name>FAD</name>
        <dbReference type="ChEBI" id="CHEBI:57692"/>
    </ligand>
</feature>
<feature type="active site" evidence="1">
    <location>
        <position position="75"/>
    </location>
</feature>
<dbReference type="Pfam" id="PF04820">
    <property type="entry name" value="Trp_halogenase"/>
    <property type="match status" value="1"/>
</dbReference>
<evidence type="ECO:0000256" key="2">
    <source>
        <dbReference type="PIRSR" id="PIRSR011396-2"/>
    </source>
</evidence>
<gene>
    <name evidence="3" type="ORF">E5A73_12905</name>
</gene>
<dbReference type="GO" id="GO:0004497">
    <property type="term" value="F:monooxygenase activity"/>
    <property type="evidence" value="ECO:0007669"/>
    <property type="project" value="InterPro"/>
</dbReference>
<dbReference type="PIRSF" id="PIRSF011396">
    <property type="entry name" value="Trp_halogenase"/>
    <property type="match status" value="1"/>
</dbReference>
<dbReference type="InterPro" id="IPR050816">
    <property type="entry name" value="Flavin-dep_Halogenase_NPB"/>
</dbReference>
<evidence type="ECO:0000256" key="1">
    <source>
        <dbReference type="PIRSR" id="PIRSR011396-1"/>
    </source>
</evidence>
<dbReference type="RefSeq" id="WP_135964262.1">
    <property type="nucleotide sequence ID" value="NZ_SRXT01000005.1"/>
</dbReference>
<feature type="binding site" evidence="2">
    <location>
        <begin position="9"/>
        <end position="12"/>
    </location>
    <ligand>
        <name>FAD</name>
        <dbReference type="ChEBI" id="CHEBI:57692"/>
    </ligand>
</feature>
<keyword evidence="2" id="KW-0547">Nucleotide-binding</keyword>
<dbReference type="AlphaFoldDB" id="A0A4S1X8X1"/>
<keyword evidence="4" id="KW-1185">Reference proteome</keyword>
<evidence type="ECO:0000313" key="3">
    <source>
        <dbReference type="EMBL" id="TGX52551.1"/>
    </source>
</evidence>
<dbReference type="PANTHER" id="PTHR43747">
    <property type="entry name" value="FAD-BINDING PROTEIN"/>
    <property type="match status" value="1"/>
</dbReference>
<feature type="binding site" evidence="2">
    <location>
        <position position="342"/>
    </location>
    <ligand>
        <name>FAD</name>
        <dbReference type="ChEBI" id="CHEBI:57692"/>
    </ligand>
</feature>
<dbReference type="EMBL" id="SRXT01000005">
    <property type="protein sequence ID" value="TGX52551.1"/>
    <property type="molecule type" value="Genomic_DNA"/>
</dbReference>
<dbReference type="OrthoDB" id="7178350at2"/>
<protein>
    <submittedName>
        <fullName evidence="3">Tryptophan 7-halogenase</fullName>
    </submittedName>
</protein>
<keyword evidence="2" id="KW-0274">FAD</keyword>
<dbReference type="PANTHER" id="PTHR43747:SF4">
    <property type="entry name" value="FLAVIN-DEPENDENT TRYPTOPHAN HALOGENASE"/>
    <property type="match status" value="1"/>
</dbReference>